<keyword evidence="6" id="KW-0934">Plastid</keyword>
<dbReference type="Gene3D" id="3.10.50.40">
    <property type="match status" value="1"/>
</dbReference>
<dbReference type="PANTHER" id="PTHR47833">
    <property type="entry name" value="PHOTOSYNTHETIC NDH SUBUNIT OF LUMENAL LOCATION 4, CHLOROPLASTIC"/>
    <property type="match status" value="1"/>
</dbReference>
<evidence type="ECO:0000256" key="4">
    <source>
        <dbReference type="ARBA" id="ARBA00013194"/>
    </source>
</evidence>
<dbReference type="Pfam" id="PF00254">
    <property type="entry name" value="FKBP_C"/>
    <property type="match status" value="1"/>
</dbReference>
<dbReference type="Proteomes" id="UP001374535">
    <property type="component" value="Chromosome 1"/>
</dbReference>
<dbReference type="InterPro" id="IPR046357">
    <property type="entry name" value="PPIase_dom_sf"/>
</dbReference>
<dbReference type="InterPro" id="IPR044183">
    <property type="entry name" value="PNSL4/FKBP13-like"/>
</dbReference>
<evidence type="ECO:0000256" key="10">
    <source>
        <dbReference type="ARBA" id="ARBA00023157"/>
    </source>
</evidence>
<comment type="similarity">
    <text evidence="3">Belongs to the FKBP-type PPIase family.</text>
</comment>
<dbReference type="AlphaFoldDB" id="A0AAQ3PBC4"/>
<evidence type="ECO:0000256" key="1">
    <source>
        <dbReference type="ARBA" id="ARBA00000971"/>
    </source>
</evidence>
<proteinExistence type="inferred from homology"/>
<organism evidence="13 14">
    <name type="scientific">Vigna mungo</name>
    <name type="common">Black gram</name>
    <name type="synonym">Phaseolus mungo</name>
    <dbReference type="NCBI Taxonomy" id="3915"/>
    <lineage>
        <taxon>Eukaryota</taxon>
        <taxon>Viridiplantae</taxon>
        <taxon>Streptophyta</taxon>
        <taxon>Embryophyta</taxon>
        <taxon>Tracheophyta</taxon>
        <taxon>Spermatophyta</taxon>
        <taxon>Magnoliopsida</taxon>
        <taxon>eudicotyledons</taxon>
        <taxon>Gunneridae</taxon>
        <taxon>Pentapetalae</taxon>
        <taxon>rosids</taxon>
        <taxon>fabids</taxon>
        <taxon>Fabales</taxon>
        <taxon>Fabaceae</taxon>
        <taxon>Papilionoideae</taxon>
        <taxon>50 kb inversion clade</taxon>
        <taxon>NPAAA clade</taxon>
        <taxon>indigoferoid/millettioid clade</taxon>
        <taxon>Phaseoleae</taxon>
        <taxon>Vigna</taxon>
    </lineage>
</organism>
<keyword evidence="14" id="KW-1185">Reference proteome</keyword>
<dbReference type="PROSITE" id="PS50059">
    <property type="entry name" value="FKBP_PPIASE"/>
    <property type="match status" value="1"/>
</dbReference>
<evidence type="ECO:0000256" key="11">
    <source>
        <dbReference type="PROSITE-ProRule" id="PRU00277"/>
    </source>
</evidence>
<evidence type="ECO:0000256" key="8">
    <source>
        <dbReference type="ARBA" id="ARBA00023078"/>
    </source>
</evidence>
<evidence type="ECO:0000256" key="7">
    <source>
        <dbReference type="ARBA" id="ARBA00022946"/>
    </source>
</evidence>
<keyword evidence="7" id="KW-0809">Transit peptide</keyword>
<sequence length="257" mass="27670">MGLAAPYSVGTSLPSLQRLPSLKPQICNNYSSPVSSHRHVKCALQLQPQTPPPTTTVTVAPDESLVKRRTVIGLFAFDAVLAYSSLNSSSAAETPCEFQVAPSGLAFCDKLVGAGSQAVKGQLIKAHYVGRLENGKVFDSSYNRGKPLTFRVGVGEVIKGWDEGIIGGDGVPPMLAGGKRTLKIPPELGYGSRGAGCRGGKYFFPFVHVSFLLIQCYCSMWSSLAKHDLQSHERESFHIVEILKLNVKVELAGEIHN</sequence>
<dbReference type="GO" id="GO:0003755">
    <property type="term" value="F:peptidyl-prolyl cis-trans isomerase activity"/>
    <property type="evidence" value="ECO:0007669"/>
    <property type="project" value="UniProtKB-KW"/>
</dbReference>
<keyword evidence="11" id="KW-0413">Isomerase</keyword>
<evidence type="ECO:0000313" key="13">
    <source>
        <dbReference type="EMBL" id="WVZ23902.1"/>
    </source>
</evidence>
<dbReference type="GO" id="GO:0009543">
    <property type="term" value="C:chloroplast thylakoid lumen"/>
    <property type="evidence" value="ECO:0007669"/>
    <property type="project" value="UniProtKB-SubCell"/>
</dbReference>
<evidence type="ECO:0000256" key="3">
    <source>
        <dbReference type="ARBA" id="ARBA00006577"/>
    </source>
</evidence>
<dbReference type="EMBL" id="CP144700">
    <property type="protein sequence ID" value="WVZ23902.1"/>
    <property type="molecule type" value="Genomic_DNA"/>
</dbReference>
<dbReference type="FunFam" id="3.10.50.40:FF:000032">
    <property type="entry name" value="Peptidylprolyl isomerase"/>
    <property type="match status" value="1"/>
</dbReference>
<accession>A0AAQ3PBC4</accession>
<dbReference type="EC" id="5.2.1.8" evidence="4 11"/>
<evidence type="ECO:0000313" key="14">
    <source>
        <dbReference type="Proteomes" id="UP001374535"/>
    </source>
</evidence>
<keyword evidence="9 11" id="KW-0697">Rotamase</keyword>
<evidence type="ECO:0000256" key="9">
    <source>
        <dbReference type="ARBA" id="ARBA00023110"/>
    </source>
</evidence>
<evidence type="ECO:0000256" key="5">
    <source>
        <dbReference type="ARBA" id="ARBA00022528"/>
    </source>
</evidence>
<evidence type="ECO:0000256" key="6">
    <source>
        <dbReference type="ARBA" id="ARBA00022640"/>
    </source>
</evidence>
<evidence type="ECO:0000256" key="2">
    <source>
        <dbReference type="ARBA" id="ARBA00004456"/>
    </source>
</evidence>
<name>A0AAQ3PBC4_VIGMU</name>
<evidence type="ECO:0000259" key="12">
    <source>
        <dbReference type="PROSITE" id="PS50059"/>
    </source>
</evidence>
<keyword evidence="10" id="KW-1015">Disulfide bond</keyword>
<feature type="domain" description="PPIase FKBP-type" evidence="12">
    <location>
        <begin position="121"/>
        <end position="205"/>
    </location>
</feature>
<comment type="catalytic activity">
    <reaction evidence="1 11">
        <text>[protein]-peptidylproline (omega=180) = [protein]-peptidylproline (omega=0)</text>
        <dbReference type="Rhea" id="RHEA:16237"/>
        <dbReference type="Rhea" id="RHEA-COMP:10747"/>
        <dbReference type="Rhea" id="RHEA-COMP:10748"/>
        <dbReference type="ChEBI" id="CHEBI:83833"/>
        <dbReference type="ChEBI" id="CHEBI:83834"/>
        <dbReference type="EC" id="5.2.1.8"/>
    </reaction>
</comment>
<dbReference type="InterPro" id="IPR001179">
    <property type="entry name" value="PPIase_FKBP_dom"/>
</dbReference>
<comment type="subcellular location">
    <subcellularLocation>
        <location evidence="2">Plastid</location>
        <location evidence="2">Chloroplast thylakoid lumen</location>
    </subcellularLocation>
</comment>
<keyword evidence="5" id="KW-0150">Chloroplast</keyword>
<dbReference type="PANTHER" id="PTHR47833:SF2">
    <property type="entry name" value="PEPTIDYLPROLYL ISOMERASE"/>
    <property type="match status" value="1"/>
</dbReference>
<protein>
    <recommendedName>
        <fullName evidence="4 11">peptidylprolyl isomerase</fullName>
        <ecNumber evidence="4 11">5.2.1.8</ecNumber>
    </recommendedName>
</protein>
<keyword evidence="8" id="KW-0793">Thylakoid</keyword>
<reference evidence="13 14" key="1">
    <citation type="journal article" date="2023" name="Life. Sci Alliance">
        <title>Evolutionary insights into 3D genome organization and epigenetic landscape of Vigna mungo.</title>
        <authorList>
            <person name="Junaid A."/>
            <person name="Singh B."/>
            <person name="Bhatia S."/>
        </authorList>
    </citation>
    <scope>NUCLEOTIDE SEQUENCE [LARGE SCALE GENOMIC DNA]</scope>
    <source>
        <strain evidence="13">Urdbean</strain>
    </source>
</reference>
<gene>
    <name evidence="13" type="ORF">V8G54_002446</name>
</gene>
<dbReference type="SUPFAM" id="SSF54534">
    <property type="entry name" value="FKBP-like"/>
    <property type="match status" value="1"/>
</dbReference>